<dbReference type="InterPro" id="IPR036881">
    <property type="entry name" value="Glyco_hydro_3_C_sf"/>
</dbReference>
<dbReference type="Gene3D" id="3.20.20.300">
    <property type="entry name" value="Glycoside hydrolase, family 3, N-terminal domain"/>
    <property type="match status" value="1"/>
</dbReference>
<dbReference type="Pfam" id="PF00933">
    <property type="entry name" value="Glyco_hydro_3"/>
    <property type="match status" value="1"/>
</dbReference>
<evidence type="ECO:0000259" key="4">
    <source>
        <dbReference type="SMART" id="SM01217"/>
    </source>
</evidence>
<dbReference type="GO" id="GO:0016787">
    <property type="term" value="F:hydrolase activity"/>
    <property type="evidence" value="ECO:0007669"/>
    <property type="project" value="UniProtKB-KW"/>
</dbReference>
<dbReference type="InterPro" id="IPR026891">
    <property type="entry name" value="Fn3-like"/>
</dbReference>
<proteinExistence type="inferred from homology"/>
<dbReference type="Proteomes" id="UP001551658">
    <property type="component" value="Unassembled WGS sequence"/>
</dbReference>
<dbReference type="InterPro" id="IPR001764">
    <property type="entry name" value="Glyco_hydro_3_N"/>
</dbReference>
<dbReference type="Pfam" id="PF01915">
    <property type="entry name" value="Glyco_hydro_3_C"/>
    <property type="match status" value="1"/>
</dbReference>
<dbReference type="InterPro" id="IPR013783">
    <property type="entry name" value="Ig-like_fold"/>
</dbReference>
<gene>
    <name evidence="5" type="ORF">AB0H72_29530</name>
</gene>
<dbReference type="InterPro" id="IPR002772">
    <property type="entry name" value="Glyco_hydro_3_C"/>
</dbReference>
<dbReference type="Gene3D" id="3.40.50.1700">
    <property type="entry name" value="Glycoside hydrolase family 3 C-terminal domain"/>
    <property type="match status" value="1"/>
</dbReference>
<evidence type="ECO:0000313" key="6">
    <source>
        <dbReference type="Proteomes" id="UP001551658"/>
    </source>
</evidence>
<feature type="region of interest" description="Disordered" evidence="3">
    <location>
        <begin position="1"/>
        <end position="25"/>
    </location>
</feature>
<evidence type="ECO:0000256" key="3">
    <source>
        <dbReference type="SAM" id="MobiDB-lite"/>
    </source>
</evidence>
<dbReference type="RefSeq" id="WP_357985495.1">
    <property type="nucleotide sequence ID" value="NZ_JBFAIH010000022.1"/>
</dbReference>
<evidence type="ECO:0000256" key="2">
    <source>
        <dbReference type="ARBA" id="ARBA00022801"/>
    </source>
</evidence>
<sequence length="806" mass="85574">MIDEPEVTMTPSRLGPTPRAPRTVGSDRFSLLSGKNFWQTADHRELGARSVRMADGPHGLRVQGPADDHLGLAPSVPATCFPTAVTLASSWDPELVAEVGAAVAREARVLGVGMVLGPGLNIKRHPFCGRNFEYFSEDPLLSGLLAAAAVRGIQSVGVGACLKHFAVNNQEHRRFVIDAVVDERTLRELYLRGFEIAVRTSAPRMVMASYNLVNGVHATENRHLLTDILRTEWGFTGAVVSDWGAVSDPAASVAAGMDLEMPGGLDRHGDLAAALAAGTLTDEDIDTSVTRILALADLAFGEPAQGLPADMAADHDALARRAAAAATVVLHNDGVLPLSGTERIALIGAFAEQPRYQGSGSSLVVPTRLTTAVQAFGEAGLAVTYEPGYDPRSSAPDEALIERAVRAARSADIAVVLVGLPAIHESEGFDRTTLALPVQHDALVAAVAAANPRTVVVLSNGSPLAMPWLPQVAAVLEGYLGGQAAGGALVDALTGAVEPAGRLAETFPARQEEISADPYFPGGNRQVKYREGIFVGYRHAVTAGITPLFPFGHGLGYGRTEWSGVRADTARADVSGTVRISVDVANIGERPTSEVVQVYAHDRTGVVQRPRRELAGFARVTLRPGEVRTVTVPVRVRDLAFWDVRAGGWRVPTGTFVLEVGYSSERIAGAVEVDVLGETTDAAEPPARPAISASDVDFARRLGRPVPVERPLRPFTRESTVGDIATTVIGCLLRRLMNIAVELDETTKADPVAMAMIARTTDEMPLRALVQFSRGRMSWRLIDVVLAIANRSPAQLARALAGAGRR</sequence>
<evidence type="ECO:0000313" key="5">
    <source>
        <dbReference type="EMBL" id="MEV0366842.1"/>
    </source>
</evidence>
<comment type="similarity">
    <text evidence="1">Belongs to the glycosyl hydrolase 3 family.</text>
</comment>
<dbReference type="PRINTS" id="PR00133">
    <property type="entry name" value="GLHYDRLASE3"/>
</dbReference>
<dbReference type="InterPro" id="IPR050288">
    <property type="entry name" value="Cellulose_deg_GH3"/>
</dbReference>
<dbReference type="InterPro" id="IPR017853">
    <property type="entry name" value="GH"/>
</dbReference>
<dbReference type="PANTHER" id="PTHR42715">
    <property type="entry name" value="BETA-GLUCOSIDASE"/>
    <property type="match status" value="1"/>
</dbReference>
<dbReference type="SMART" id="SM01217">
    <property type="entry name" value="Fn3_like"/>
    <property type="match status" value="1"/>
</dbReference>
<dbReference type="SUPFAM" id="SSF52279">
    <property type="entry name" value="Beta-D-glucan exohydrolase, C-terminal domain"/>
    <property type="match status" value="1"/>
</dbReference>
<evidence type="ECO:0000256" key="1">
    <source>
        <dbReference type="ARBA" id="ARBA00005336"/>
    </source>
</evidence>
<dbReference type="Gene3D" id="2.60.40.10">
    <property type="entry name" value="Immunoglobulins"/>
    <property type="match status" value="1"/>
</dbReference>
<reference evidence="5 6" key="1">
    <citation type="submission" date="2024-06" db="EMBL/GenBank/DDBJ databases">
        <title>The Natural Products Discovery Center: Release of the First 8490 Sequenced Strains for Exploring Actinobacteria Biosynthetic Diversity.</title>
        <authorList>
            <person name="Kalkreuter E."/>
            <person name="Kautsar S.A."/>
            <person name="Yang D."/>
            <person name="Bader C.D."/>
            <person name="Teijaro C.N."/>
            <person name="Fluegel L."/>
            <person name="Davis C.M."/>
            <person name="Simpson J.R."/>
            <person name="Lauterbach L."/>
            <person name="Steele A.D."/>
            <person name="Gui C."/>
            <person name="Meng S."/>
            <person name="Li G."/>
            <person name="Viehrig K."/>
            <person name="Ye F."/>
            <person name="Su P."/>
            <person name="Kiefer A.F."/>
            <person name="Nichols A."/>
            <person name="Cepeda A.J."/>
            <person name="Yan W."/>
            <person name="Fan B."/>
            <person name="Jiang Y."/>
            <person name="Adhikari A."/>
            <person name="Zheng C.-J."/>
            <person name="Schuster L."/>
            <person name="Cowan T.M."/>
            <person name="Smanski M.J."/>
            <person name="Chevrette M.G."/>
            <person name="De Carvalho L.P.S."/>
            <person name="Shen B."/>
        </authorList>
    </citation>
    <scope>NUCLEOTIDE SEQUENCE [LARGE SCALE GENOMIC DNA]</scope>
    <source>
        <strain evidence="5 6">NPDC050671</strain>
    </source>
</reference>
<dbReference type="EMBL" id="JBFAIH010000022">
    <property type="protein sequence ID" value="MEV0366842.1"/>
    <property type="molecule type" value="Genomic_DNA"/>
</dbReference>
<organism evidence="5 6">
    <name type="scientific">Nocardia fusca</name>
    <dbReference type="NCBI Taxonomy" id="941183"/>
    <lineage>
        <taxon>Bacteria</taxon>
        <taxon>Bacillati</taxon>
        <taxon>Actinomycetota</taxon>
        <taxon>Actinomycetes</taxon>
        <taxon>Mycobacteriales</taxon>
        <taxon>Nocardiaceae</taxon>
        <taxon>Nocardia</taxon>
    </lineage>
</organism>
<name>A0ABV3FGP4_9NOCA</name>
<accession>A0ABV3FGP4</accession>
<keyword evidence="2 5" id="KW-0378">Hydrolase</keyword>
<comment type="caution">
    <text evidence="5">The sequence shown here is derived from an EMBL/GenBank/DDBJ whole genome shotgun (WGS) entry which is preliminary data.</text>
</comment>
<dbReference type="InterPro" id="IPR036962">
    <property type="entry name" value="Glyco_hydro_3_N_sf"/>
</dbReference>
<keyword evidence="6" id="KW-1185">Reference proteome</keyword>
<feature type="domain" description="Fibronectin type III-like" evidence="4">
    <location>
        <begin position="594"/>
        <end position="664"/>
    </location>
</feature>
<dbReference type="PANTHER" id="PTHR42715:SF10">
    <property type="entry name" value="BETA-GLUCOSIDASE"/>
    <property type="match status" value="1"/>
</dbReference>
<protein>
    <submittedName>
        <fullName evidence="5">Glycoside hydrolase family 3 C-terminal domain-containing protein</fullName>
    </submittedName>
</protein>
<dbReference type="SUPFAM" id="SSF51445">
    <property type="entry name" value="(Trans)glycosidases"/>
    <property type="match status" value="1"/>
</dbReference>
<dbReference type="Pfam" id="PF14310">
    <property type="entry name" value="Fn3-like"/>
    <property type="match status" value="1"/>
</dbReference>